<keyword evidence="6 9" id="KW-0378">Hydrolase</keyword>
<dbReference type="InterPro" id="IPR002195">
    <property type="entry name" value="Dihydroorotase_CS"/>
</dbReference>
<feature type="binding site" evidence="9">
    <location>
        <position position="219"/>
    </location>
    <ligand>
        <name>substrate</name>
    </ligand>
</feature>
<dbReference type="InterPro" id="IPR032466">
    <property type="entry name" value="Metal_Hydrolase"/>
</dbReference>
<evidence type="ECO:0000256" key="3">
    <source>
        <dbReference type="ARBA" id="ARBA00005631"/>
    </source>
</evidence>
<dbReference type="GO" id="GO:0004151">
    <property type="term" value="F:dihydroorotase activity"/>
    <property type="evidence" value="ECO:0007669"/>
    <property type="project" value="UniProtKB-UniRule"/>
</dbReference>
<protein>
    <recommendedName>
        <fullName evidence="4 9">Dihydroorotase</fullName>
        <shortName evidence="9">DHOase</shortName>
        <ecNumber evidence="4 9">3.5.2.3</ecNumber>
    </recommendedName>
</protein>
<dbReference type="PANTHER" id="PTHR43137:SF1">
    <property type="entry name" value="DIHYDROOROTASE"/>
    <property type="match status" value="1"/>
</dbReference>
<keyword evidence="7 9" id="KW-0862">Zinc</keyword>
<dbReference type="Pfam" id="PF01979">
    <property type="entry name" value="Amidohydro_1"/>
    <property type="match status" value="1"/>
</dbReference>
<dbReference type="SUPFAM" id="SSF51556">
    <property type="entry name" value="Metallo-dependent hydrolases"/>
    <property type="match status" value="1"/>
</dbReference>
<dbReference type="PROSITE" id="PS00482">
    <property type="entry name" value="DIHYDROOROTASE_1"/>
    <property type="match status" value="1"/>
</dbReference>
<evidence type="ECO:0000256" key="10">
    <source>
        <dbReference type="RuleBase" id="RU003440"/>
    </source>
</evidence>
<comment type="similarity">
    <text evidence="3 9 10">Belongs to the metallo-dependent hydrolases superfamily. DHOase family. Class II DHOase subfamily.</text>
</comment>
<dbReference type="OrthoDB" id="9808095at2"/>
<evidence type="ECO:0000256" key="8">
    <source>
        <dbReference type="ARBA" id="ARBA00022975"/>
    </source>
</evidence>
<feature type="binding site" evidence="9">
    <location>
        <position position="136"/>
    </location>
    <ligand>
        <name>substrate</name>
    </ligand>
</feature>
<feature type="binding site" evidence="9">
    <location>
        <position position="247"/>
    </location>
    <ligand>
        <name>Zn(2+)</name>
        <dbReference type="ChEBI" id="CHEBI:29105"/>
        <label>1</label>
    </ligand>
</feature>
<dbReference type="GO" id="GO:0044205">
    <property type="term" value="P:'de novo' UMP biosynthetic process"/>
    <property type="evidence" value="ECO:0007669"/>
    <property type="project" value="UniProtKB-UniRule"/>
</dbReference>
<comment type="pathway">
    <text evidence="2 9 10">Pyrimidine metabolism; UMP biosynthesis via de novo pathway; (S)-dihydroorotate from bicarbonate: step 3/3.</text>
</comment>
<evidence type="ECO:0000256" key="4">
    <source>
        <dbReference type="ARBA" id="ARBA00012860"/>
    </source>
</evidence>
<dbReference type="InterPro" id="IPR006680">
    <property type="entry name" value="Amidohydro-rel"/>
</dbReference>
<feature type="modified residue" description="N6-carboxylysine" evidence="9">
    <location>
        <position position="99"/>
    </location>
</feature>
<feature type="binding site" evidence="9">
    <location>
        <position position="13"/>
    </location>
    <ligand>
        <name>Zn(2+)</name>
        <dbReference type="ChEBI" id="CHEBI:29105"/>
        <label>1</label>
    </ligand>
</feature>
<dbReference type="AlphaFoldDB" id="A0A433X418"/>
<comment type="subunit">
    <text evidence="9">Homodimer.</text>
</comment>
<name>A0A433X418_9HYPH</name>
<dbReference type="PIRSF" id="PIRSF001237">
    <property type="entry name" value="DHOdimr"/>
    <property type="match status" value="1"/>
</dbReference>
<dbReference type="HAMAP" id="MF_00219">
    <property type="entry name" value="PyrC_classII"/>
    <property type="match status" value="1"/>
</dbReference>
<organism evidence="12 13">
    <name type="scientific">Arsenicitalea aurantiaca</name>
    <dbReference type="NCBI Taxonomy" id="1783274"/>
    <lineage>
        <taxon>Bacteria</taxon>
        <taxon>Pseudomonadati</taxon>
        <taxon>Pseudomonadota</taxon>
        <taxon>Alphaproteobacteria</taxon>
        <taxon>Hyphomicrobiales</taxon>
        <taxon>Devosiaceae</taxon>
        <taxon>Arsenicitalea</taxon>
    </lineage>
</organism>
<dbReference type="GO" id="GO:0006207">
    <property type="term" value="P:'de novo' pyrimidine nucleobase biosynthetic process"/>
    <property type="evidence" value="ECO:0007669"/>
    <property type="project" value="TreeGrafter"/>
</dbReference>
<gene>
    <name evidence="9" type="primary">pyrC</name>
    <name evidence="12" type="ORF">EMQ25_15605</name>
</gene>
<keyword evidence="8 9" id="KW-0665">Pyrimidine biosynthesis</keyword>
<feature type="binding site" evidence="9">
    <location>
        <position position="41"/>
    </location>
    <ligand>
        <name>substrate</name>
    </ligand>
</feature>
<keyword evidence="13" id="KW-1185">Reference proteome</keyword>
<feature type="binding site" description="via carbamate group" evidence="9">
    <location>
        <position position="99"/>
    </location>
    <ligand>
        <name>Zn(2+)</name>
        <dbReference type="ChEBI" id="CHEBI:29105"/>
        <label>1</label>
    </ligand>
</feature>
<evidence type="ECO:0000256" key="2">
    <source>
        <dbReference type="ARBA" id="ARBA00004880"/>
    </source>
</evidence>
<dbReference type="Proteomes" id="UP000281547">
    <property type="component" value="Unassembled WGS sequence"/>
</dbReference>
<feature type="binding site" evidence="9">
    <location>
        <position position="251"/>
    </location>
    <ligand>
        <name>substrate</name>
    </ligand>
</feature>
<dbReference type="GO" id="GO:0008270">
    <property type="term" value="F:zinc ion binding"/>
    <property type="evidence" value="ECO:0007669"/>
    <property type="project" value="UniProtKB-UniRule"/>
</dbReference>
<evidence type="ECO:0000256" key="5">
    <source>
        <dbReference type="ARBA" id="ARBA00022723"/>
    </source>
</evidence>
<feature type="domain" description="Amidohydrolase-related" evidence="11">
    <location>
        <begin position="11"/>
        <end position="303"/>
    </location>
</feature>
<dbReference type="Gene3D" id="3.20.20.140">
    <property type="entry name" value="Metal-dependent hydrolases"/>
    <property type="match status" value="1"/>
</dbReference>
<feature type="binding site" evidence="9">
    <location>
        <position position="136"/>
    </location>
    <ligand>
        <name>Zn(2+)</name>
        <dbReference type="ChEBI" id="CHEBI:29105"/>
        <label>2</label>
    </ligand>
</feature>
<dbReference type="PROSITE" id="PS00483">
    <property type="entry name" value="DIHYDROOROTASE_2"/>
    <property type="match status" value="1"/>
</dbReference>
<feature type="binding site" description="via carbamate group" evidence="9">
    <location>
        <position position="99"/>
    </location>
    <ligand>
        <name>Zn(2+)</name>
        <dbReference type="ChEBI" id="CHEBI:29105"/>
        <label>2</label>
    </ligand>
</feature>
<dbReference type="PANTHER" id="PTHR43137">
    <property type="entry name" value="DIHYDROOROTASE"/>
    <property type="match status" value="1"/>
</dbReference>
<evidence type="ECO:0000259" key="11">
    <source>
        <dbReference type="Pfam" id="PF01979"/>
    </source>
</evidence>
<evidence type="ECO:0000256" key="9">
    <source>
        <dbReference type="HAMAP-Rule" id="MF_00219"/>
    </source>
</evidence>
<dbReference type="UniPathway" id="UPA00070">
    <property type="reaction ID" value="UER00117"/>
</dbReference>
<comment type="function">
    <text evidence="1 9">Catalyzes the reversible cyclization of carbamoyl aspartate to dihydroorotate.</text>
</comment>
<evidence type="ECO:0000313" key="13">
    <source>
        <dbReference type="Proteomes" id="UP000281547"/>
    </source>
</evidence>
<evidence type="ECO:0000256" key="6">
    <source>
        <dbReference type="ARBA" id="ARBA00022801"/>
    </source>
</evidence>
<comment type="caution">
    <text evidence="12">The sequence shown here is derived from an EMBL/GenBank/DDBJ whole genome shotgun (WGS) entry which is preliminary data.</text>
</comment>
<feature type="active site" evidence="9">
    <location>
        <position position="247"/>
    </location>
</feature>
<comment type="catalytic activity">
    <reaction evidence="9 10">
        <text>(S)-dihydroorotate + H2O = N-carbamoyl-L-aspartate + H(+)</text>
        <dbReference type="Rhea" id="RHEA:24296"/>
        <dbReference type="ChEBI" id="CHEBI:15377"/>
        <dbReference type="ChEBI" id="CHEBI:15378"/>
        <dbReference type="ChEBI" id="CHEBI:30864"/>
        <dbReference type="ChEBI" id="CHEBI:32814"/>
        <dbReference type="EC" id="3.5.2.3"/>
    </reaction>
</comment>
<feature type="binding site" evidence="9">
    <location>
        <position position="263"/>
    </location>
    <ligand>
        <name>substrate</name>
    </ligand>
</feature>
<accession>A0A433X418</accession>
<reference evidence="12 13" key="1">
    <citation type="journal article" date="2016" name="Int. J. Syst. Evol. Microbiol.">
        <title>Arsenicitalea aurantiaca gen. nov., sp. nov., a new member of the family Hyphomicrobiaceae, isolated from high-arsenic sediment.</title>
        <authorList>
            <person name="Mu Y."/>
            <person name="Zhou L."/>
            <person name="Zeng X.C."/>
            <person name="Liu L."/>
            <person name="Pan Y."/>
            <person name="Chen X."/>
            <person name="Wang J."/>
            <person name="Li S."/>
            <person name="Li W.J."/>
            <person name="Wang Y."/>
        </authorList>
    </citation>
    <scope>NUCLEOTIDE SEQUENCE [LARGE SCALE GENOMIC DNA]</scope>
    <source>
        <strain evidence="12 13">42-50</strain>
    </source>
</reference>
<dbReference type="EMBL" id="RZNJ01000006">
    <property type="protein sequence ID" value="RUT28813.1"/>
    <property type="molecule type" value="Genomic_DNA"/>
</dbReference>
<dbReference type="GO" id="GO:0005829">
    <property type="term" value="C:cytosol"/>
    <property type="evidence" value="ECO:0007669"/>
    <property type="project" value="TreeGrafter"/>
</dbReference>
<dbReference type="NCBIfam" id="TIGR00856">
    <property type="entry name" value="pyrC_dimer"/>
    <property type="match status" value="1"/>
</dbReference>
<keyword evidence="5 9" id="KW-0479">Metal-binding</keyword>
<feature type="binding site" evidence="9">
    <location>
        <begin position="15"/>
        <end position="17"/>
    </location>
    <ligand>
        <name>substrate</name>
    </ligand>
</feature>
<dbReference type="CDD" id="cd01294">
    <property type="entry name" value="DHOase"/>
    <property type="match status" value="1"/>
</dbReference>
<evidence type="ECO:0000256" key="1">
    <source>
        <dbReference type="ARBA" id="ARBA00002368"/>
    </source>
</evidence>
<feature type="binding site" evidence="9">
    <location>
        <position position="15"/>
    </location>
    <ligand>
        <name>Zn(2+)</name>
        <dbReference type="ChEBI" id="CHEBI:29105"/>
        <label>1</label>
    </ligand>
</feature>
<dbReference type="RefSeq" id="WP_127189537.1">
    <property type="nucleotide sequence ID" value="NZ_RZNJ01000006.1"/>
</dbReference>
<sequence>MRRLTFRRPDDWHVHFRDGAMLETVVPHTARAFGRAIVMPNLVPPVTDRASASAYRDRIVAAVPQDADFTPLMTCYLTDHTDPADLIAGFREGLFAAAKLYPAHATTNSAHGVSSIRAIDGVLGAMADAGMPLLTHGEITRPEVDIFDREKGFVDEVLIPTLERFPTLRVVMEHITTRQGAELVAEHPDRMGATITPQHLLYNRNALFAGGLRPHMFCLPILKRAEHQEALRKAATSGRSNYFLGTDTAPHLRHLKEADCGCAGVFSAPVAIGAYLKVFAEEDALDRFEAFASLNGPAFYGRAPNEARVTYEERATPVPATIATGEGELVPLFGGGSVDWIEASQ</sequence>
<proteinExistence type="inferred from homology"/>
<feature type="binding site" evidence="9">
    <location>
        <position position="174"/>
    </location>
    <ligand>
        <name>Zn(2+)</name>
        <dbReference type="ChEBI" id="CHEBI:29105"/>
        <label>2</label>
    </ligand>
</feature>
<dbReference type="InterPro" id="IPR004721">
    <property type="entry name" value="DHOdimr"/>
</dbReference>
<dbReference type="EC" id="3.5.2.3" evidence="4 9"/>
<comment type="cofactor">
    <cofactor evidence="9 10">
        <name>Zn(2+)</name>
        <dbReference type="ChEBI" id="CHEBI:29105"/>
    </cofactor>
    <text evidence="9 10">Binds 2 Zn(2+) ions per subunit.</text>
</comment>
<evidence type="ECO:0000313" key="12">
    <source>
        <dbReference type="EMBL" id="RUT28813.1"/>
    </source>
</evidence>
<evidence type="ECO:0000256" key="7">
    <source>
        <dbReference type="ARBA" id="ARBA00022833"/>
    </source>
</evidence>